<evidence type="ECO:0000256" key="11">
    <source>
        <dbReference type="PIRSR" id="PIRSR000193-1"/>
    </source>
</evidence>
<dbReference type="UniPathway" id="UPA00098">
    <property type="reaction ID" value="UER00361"/>
</dbReference>
<dbReference type="GO" id="GO:0004735">
    <property type="term" value="F:pyrroline-5-carboxylate reductase activity"/>
    <property type="evidence" value="ECO:0007669"/>
    <property type="project" value="UniProtKB-UniRule"/>
</dbReference>
<comment type="catalytic activity">
    <reaction evidence="9">
        <text>L-proline + NAD(+) = (S)-1-pyrroline-5-carboxylate + NADH + 2 H(+)</text>
        <dbReference type="Rhea" id="RHEA:14105"/>
        <dbReference type="ChEBI" id="CHEBI:15378"/>
        <dbReference type="ChEBI" id="CHEBI:17388"/>
        <dbReference type="ChEBI" id="CHEBI:57540"/>
        <dbReference type="ChEBI" id="CHEBI:57945"/>
        <dbReference type="ChEBI" id="CHEBI:60039"/>
        <dbReference type="EC" id="1.5.1.2"/>
    </reaction>
</comment>
<evidence type="ECO:0000256" key="9">
    <source>
        <dbReference type="HAMAP-Rule" id="MF_01925"/>
    </source>
</evidence>
<evidence type="ECO:0000313" key="14">
    <source>
        <dbReference type="EMBL" id="SDW35990.1"/>
    </source>
</evidence>
<name>A0A1H2SWL8_9FIRM</name>
<evidence type="ECO:0000313" key="15">
    <source>
        <dbReference type="Proteomes" id="UP000198828"/>
    </source>
</evidence>
<keyword evidence="6 9" id="KW-0521">NADP</keyword>
<dbReference type="OrthoDB" id="9805754at2"/>
<dbReference type="NCBIfam" id="TIGR00112">
    <property type="entry name" value="proC"/>
    <property type="match status" value="1"/>
</dbReference>
<dbReference type="InterPro" id="IPR028939">
    <property type="entry name" value="P5C_Rdtase_cat_N"/>
</dbReference>
<dbReference type="Proteomes" id="UP000198828">
    <property type="component" value="Unassembled WGS sequence"/>
</dbReference>
<keyword evidence="3 9" id="KW-0963">Cytoplasm</keyword>
<keyword evidence="5 9" id="KW-0641">Proline biosynthesis</keyword>
<dbReference type="FunFam" id="3.40.50.720:FF:000190">
    <property type="entry name" value="Pyrroline-5-carboxylate reductase"/>
    <property type="match status" value="1"/>
</dbReference>
<dbReference type="Pfam" id="PF03807">
    <property type="entry name" value="F420_oxidored"/>
    <property type="match status" value="1"/>
</dbReference>
<dbReference type="InterPro" id="IPR008927">
    <property type="entry name" value="6-PGluconate_DH-like_C_sf"/>
</dbReference>
<feature type="domain" description="Pyrroline-5-carboxylate reductase catalytic N-terminal" evidence="12">
    <location>
        <begin position="3"/>
        <end position="96"/>
    </location>
</feature>
<sequence length="277" mass="30432">MKKIGFIGCGNMGEAMLSGALNYGFVKKEDVIVYTKSIENLERLNKKYNVVMAKDSKDVAENARINVLAVKPDIYSEVIEEIKDKISKDSIVIAIAPNFSINVIKSMFDKDVKVARAMPNTPAMIGCGITGICFSDNMTIEERKEILKFFTSFGEVIEVKEDLMKAVGSVSGSSPAFIYMLIEAMSDGAVLLGIPRKDAYRFAAKAVEGAAKMVLETGKHPGELKDAVCSPGGTSIEGIIKLEEKGFRSGIIEAMLKSAEKFYSMEEKEEKKYMKIE</sequence>
<feature type="binding site" evidence="11">
    <location>
        <position position="35"/>
    </location>
    <ligand>
        <name>NADP(+)</name>
        <dbReference type="ChEBI" id="CHEBI:58349"/>
    </ligand>
</feature>
<dbReference type="SUPFAM" id="SSF51735">
    <property type="entry name" value="NAD(P)-binding Rossmann-fold domains"/>
    <property type="match status" value="1"/>
</dbReference>
<dbReference type="AlphaFoldDB" id="A0A1H2SWL8"/>
<proteinExistence type="inferred from homology"/>
<feature type="binding site" evidence="11">
    <location>
        <begin position="69"/>
        <end position="72"/>
    </location>
    <ligand>
        <name>NADP(+)</name>
        <dbReference type="ChEBI" id="CHEBI:58349"/>
    </ligand>
</feature>
<evidence type="ECO:0000256" key="3">
    <source>
        <dbReference type="ARBA" id="ARBA00022490"/>
    </source>
</evidence>
<keyword evidence="4 9" id="KW-0028">Amino-acid biosynthesis</keyword>
<dbReference type="EMBL" id="FNNG01000002">
    <property type="protein sequence ID" value="SDW35990.1"/>
    <property type="molecule type" value="Genomic_DNA"/>
</dbReference>
<dbReference type="InterPro" id="IPR000304">
    <property type="entry name" value="Pyrroline-COOH_reductase"/>
</dbReference>
<feature type="binding site" evidence="11">
    <location>
        <begin position="7"/>
        <end position="12"/>
    </location>
    <ligand>
        <name>NADP(+)</name>
        <dbReference type="ChEBI" id="CHEBI:58349"/>
    </ligand>
</feature>
<evidence type="ECO:0000256" key="4">
    <source>
        <dbReference type="ARBA" id="ARBA00022605"/>
    </source>
</evidence>
<evidence type="ECO:0000256" key="1">
    <source>
        <dbReference type="ARBA" id="ARBA00004496"/>
    </source>
</evidence>
<reference evidence="14 15" key="1">
    <citation type="submission" date="2016-10" db="EMBL/GenBank/DDBJ databases">
        <authorList>
            <person name="de Groot N.N."/>
        </authorList>
    </citation>
    <scope>NUCLEOTIDE SEQUENCE [LARGE SCALE GENOMIC DNA]</scope>
    <source>
        <strain evidence="14 15">DSM 23310</strain>
    </source>
</reference>
<organism evidence="14 15">
    <name type="scientific">Tepidimicrobium xylanilyticum</name>
    <dbReference type="NCBI Taxonomy" id="1123352"/>
    <lineage>
        <taxon>Bacteria</taxon>
        <taxon>Bacillati</taxon>
        <taxon>Bacillota</taxon>
        <taxon>Tissierellia</taxon>
        <taxon>Tissierellales</taxon>
        <taxon>Tepidimicrobiaceae</taxon>
        <taxon>Tepidimicrobium</taxon>
    </lineage>
</organism>
<comment type="similarity">
    <text evidence="2 9">Belongs to the pyrroline-5-carboxylate reductase family.</text>
</comment>
<dbReference type="GO" id="GO:0055129">
    <property type="term" value="P:L-proline biosynthetic process"/>
    <property type="evidence" value="ECO:0007669"/>
    <property type="project" value="UniProtKB-UniRule"/>
</dbReference>
<evidence type="ECO:0000256" key="5">
    <source>
        <dbReference type="ARBA" id="ARBA00022650"/>
    </source>
</evidence>
<dbReference type="Pfam" id="PF14748">
    <property type="entry name" value="P5CR_dimer"/>
    <property type="match status" value="1"/>
</dbReference>
<dbReference type="SUPFAM" id="SSF48179">
    <property type="entry name" value="6-phosphogluconate dehydrogenase C-terminal domain-like"/>
    <property type="match status" value="1"/>
</dbReference>
<accession>A0A1H2SWL8</accession>
<dbReference type="EC" id="1.5.1.2" evidence="9 10"/>
<dbReference type="HAMAP" id="MF_01925">
    <property type="entry name" value="P5C_reductase"/>
    <property type="match status" value="1"/>
</dbReference>
<dbReference type="Gene3D" id="1.10.3730.10">
    <property type="entry name" value="ProC C-terminal domain-like"/>
    <property type="match status" value="1"/>
</dbReference>
<evidence type="ECO:0000256" key="10">
    <source>
        <dbReference type="NCBIfam" id="TIGR00112"/>
    </source>
</evidence>
<evidence type="ECO:0000256" key="8">
    <source>
        <dbReference type="ARBA" id="ARBA00058118"/>
    </source>
</evidence>
<dbReference type="FunFam" id="1.10.3730.10:FF:000001">
    <property type="entry name" value="Pyrroline-5-carboxylate reductase"/>
    <property type="match status" value="1"/>
</dbReference>
<gene>
    <name evidence="9" type="primary">proC</name>
    <name evidence="14" type="ORF">SAMN05660923_00567</name>
</gene>
<dbReference type="InterPro" id="IPR029036">
    <property type="entry name" value="P5CR_dimer"/>
</dbReference>
<protein>
    <recommendedName>
        <fullName evidence="9 10">Pyrroline-5-carboxylate reductase</fullName>
        <shortName evidence="9">P5C reductase</shortName>
        <shortName evidence="9">P5CR</shortName>
        <ecNumber evidence="9 10">1.5.1.2</ecNumber>
    </recommendedName>
    <alternativeName>
        <fullName evidence="9">PCA reductase</fullName>
    </alternativeName>
</protein>
<dbReference type="InterPro" id="IPR036291">
    <property type="entry name" value="NAD(P)-bd_dom_sf"/>
</dbReference>
<evidence type="ECO:0000256" key="2">
    <source>
        <dbReference type="ARBA" id="ARBA00005525"/>
    </source>
</evidence>
<feature type="domain" description="Pyrroline-5-carboxylate reductase dimerisation" evidence="13">
    <location>
        <begin position="161"/>
        <end position="262"/>
    </location>
</feature>
<keyword evidence="15" id="KW-1185">Reference proteome</keyword>
<evidence type="ECO:0000256" key="6">
    <source>
        <dbReference type="ARBA" id="ARBA00022857"/>
    </source>
</evidence>
<comment type="catalytic activity">
    <reaction evidence="9">
        <text>L-proline + NADP(+) = (S)-1-pyrroline-5-carboxylate + NADPH + 2 H(+)</text>
        <dbReference type="Rhea" id="RHEA:14109"/>
        <dbReference type="ChEBI" id="CHEBI:15378"/>
        <dbReference type="ChEBI" id="CHEBI:17388"/>
        <dbReference type="ChEBI" id="CHEBI:57783"/>
        <dbReference type="ChEBI" id="CHEBI:58349"/>
        <dbReference type="ChEBI" id="CHEBI:60039"/>
        <dbReference type="EC" id="1.5.1.2"/>
    </reaction>
</comment>
<keyword evidence="7 9" id="KW-0560">Oxidoreductase</keyword>
<dbReference type="PANTHER" id="PTHR11645:SF0">
    <property type="entry name" value="PYRROLINE-5-CARBOXYLATE REDUCTASE 3"/>
    <property type="match status" value="1"/>
</dbReference>
<comment type="subcellular location">
    <subcellularLocation>
        <location evidence="1 9">Cytoplasm</location>
    </subcellularLocation>
</comment>
<comment type="function">
    <text evidence="8 9">Catalyzes the reduction of 1-pyrroline-5-carboxylate (PCA) to L-proline.</text>
</comment>
<dbReference type="PIRSF" id="PIRSF000193">
    <property type="entry name" value="Pyrrol-5-carb_rd"/>
    <property type="match status" value="1"/>
</dbReference>
<dbReference type="GO" id="GO:0005737">
    <property type="term" value="C:cytoplasm"/>
    <property type="evidence" value="ECO:0007669"/>
    <property type="project" value="UniProtKB-SubCell"/>
</dbReference>
<evidence type="ECO:0000259" key="12">
    <source>
        <dbReference type="Pfam" id="PF03807"/>
    </source>
</evidence>
<dbReference type="Gene3D" id="3.40.50.720">
    <property type="entry name" value="NAD(P)-binding Rossmann-like Domain"/>
    <property type="match status" value="1"/>
</dbReference>
<comment type="pathway">
    <text evidence="9">Amino-acid biosynthesis; L-proline biosynthesis; L-proline from L-glutamate 5-semialdehyde: step 1/1.</text>
</comment>
<evidence type="ECO:0000259" key="13">
    <source>
        <dbReference type="Pfam" id="PF14748"/>
    </source>
</evidence>
<dbReference type="RefSeq" id="WP_093750681.1">
    <property type="nucleotide sequence ID" value="NZ_FNNG01000002.1"/>
</dbReference>
<evidence type="ECO:0000256" key="7">
    <source>
        <dbReference type="ARBA" id="ARBA00023002"/>
    </source>
</evidence>
<dbReference type="PANTHER" id="PTHR11645">
    <property type="entry name" value="PYRROLINE-5-CARBOXYLATE REDUCTASE"/>
    <property type="match status" value="1"/>
</dbReference>